<dbReference type="Pfam" id="PF12838">
    <property type="entry name" value="Fer4_7"/>
    <property type="match status" value="1"/>
</dbReference>
<dbReference type="InterPro" id="IPR011004">
    <property type="entry name" value="Trimer_LpxA-like_sf"/>
</dbReference>
<dbReference type="InterPro" id="IPR017896">
    <property type="entry name" value="4Fe4S_Fe-S-bd"/>
</dbReference>
<protein>
    <submittedName>
        <fullName evidence="7">4Fe-4S dicluster domain-containing protein</fullName>
    </submittedName>
</protein>
<dbReference type="Pfam" id="PF00132">
    <property type="entry name" value="Hexapep"/>
    <property type="match status" value="1"/>
</dbReference>
<reference evidence="7 8" key="1">
    <citation type="submission" date="2018-08" db="EMBL/GenBank/DDBJ databases">
        <title>A genome reference for cultivated species of the human gut microbiota.</title>
        <authorList>
            <person name="Zou Y."/>
            <person name="Xue W."/>
            <person name="Luo G."/>
        </authorList>
    </citation>
    <scope>NUCLEOTIDE SEQUENCE [LARGE SCALE GENOMIC DNA]</scope>
    <source>
        <strain evidence="7 8">OM08-13BH</strain>
    </source>
</reference>
<dbReference type="EMBL" id="QSTG01000009">
    <property type="protein sequence ID" value="RGM45145.1"/>
    <property type="molecule type" value="Genomic_DNA"/>
</dbReference>
<keyword evidence="2" id="KW-0479">Metal-binding</keyword>
<dbReference type="SUPFAM" id="SSF54862">
    <property type="entry name" value="4Fe-4S ferredoxins"/>
    <property type="match status" value="1"/>
</dbReference>
<dbReference type="PROSITE" id="PS00198">
    <property type="entry name" value="4FE4S_FER_1"/>
    <property type="match status" value="1"/>
</dbReference>
<dbReference type="GO" id="GO:0016746">
    <property type="term" value="F:acyltransferase activity"/>
    <property type="evidence" value="ECO:0007669"/>
    <property type="project" value="UniProtKB-KW"/>
</dbReference>
<keyword evidence="4" id="KW-0408">Iron</keyword>
<evidence type="ECO:0000313" key="8">
    <source>
        <dbReference type="Proteomes" id="UP000261003"/>
    </source>
</evidence>
<comment type="caution">
    <text evidence="7">The sequence shown here is derived from an EMBL/GenBank/DDBJ whole genome shotgun (WGS) entry which is preliminary data.</text>
</comment>
<keyword evidence="6" id="KW-0012">Acyltransferase</keyword>
<dbReference type="RefSeq" id="WP_117720160.1">
    <property type="nucleotide sequence ID" value="NZ_AP025232.1"/>
</dbReference>
<dbReference type="InterPro" id="IPR052977">
    <property type="entry name" value="Polyferredoxin-like_ET"/>
</dbReference>
<dbReference type="PANTHER" id="PTHR43193:SF2">
    <property type="entry name" value="POLYFERREDOXIN PROTEIN FWDF"/>
    <property type="match status" value="1"/>
</dbReference>
<dbReference type="Gene3D" id="2.160.10.10">
    <property type="entry name" value="Hexapeptide repeat proteins"/>
    <property type="match status" value="1"/>
</dbReference>
<dbReference type="InterPro" id="IPR001451">
    <property type="entry name" value="Hexapep"/>
</dbReference>
<dbReference type="GO" id="GO:0046872">
    <property type="term" value="F:metal ion binding"/>
    <property type="evidence" value="ECO:0007669"/>
    <property type="project" value="UniProtKB-KW"/>
</dbReference>
<name>A0A3E4WSB2_PHOVU</name>
<evidence type="ECO:0000256" key="2">
    <source>
        <dbReference type="ARBA" id="ARBA00022723"/>
    </source>
</evidence>
<evidence type="ECO:0000256" key="5">
    <source>
        <dbReference type="ARBA" id="ARBA00023014"/>
    </source>
</evidence>
<keyword evidence="1" id="KW-0808">Transferase</keyword>
<dbReference type="PROSITE" id="PS51379">
    <property type="entry name" value="4FE4S_FER_2"/>
    <property type="match status" value="2"/>
</dbReference>
<dbReference type="GO" id="GO:0051536">
    <property type="term" value="F:iron-sulfur cluster binding"/>
    <property type="evidence" value="ECO:0007669"/>
    <property type="project" value="UniProtKB-KW"/>
</dbReference>
<dbReference type="SUPFAM" id="SSF51161">
    <property type="entry name" value="Trimeric LpxA-like enzymes"/>
    <property type="match status" value="1"/>
</dbReference>
<keyword evidence="5" id="KW-0411">Iron-sulfur</keyword>
<evidence type="ECO:0000256" key="3">
    <source>
        <dbReference type="ARBA" id="ARBA00022737"/>
    </source>
</evidence>
<dbReference type="CDD" id="cd04647">
    <property type="entry name" value="LbH_MAT_like"/>
    <property type="match status" value="1"/>
</dbReference>
<evidence type="ECO:0000256" key="6">
    <source>
        <dbReference type="ARBA" id="ARBA00023315"/>
    </source>
</evidence>
<dbReference type="PROSITE" id="PS00101">
    <property type="entry name" value="HEXAPEP_TRANSFERASES"/>
    <property type="match status" value="1"/>
</dbReference>
<accession>A0A3E4WSB2</accession>
<evidence type="ECO:0000256" key="4">
    <source>
        <dbReference type="ARBA" id="ARBA00023004"/>
    </source>
</evidence>
<keyword evidence="3" id="KW-0677">Repeat</keyword>
<dbReference type="AlphaFoldDB" id="A0A3E4WSB2"/>
<organism evidence="7 8">
    <name type="scientific">Phocaeicola vulgatus</name>
    <name type="common">Bacteroides vulgatus</name>
    <dbReference type="NCBI Taxonomy" id="821"/>
    <lineage>
        <taxon>Bacteria</taxon>
        <taxon>Pseudomonadati</taxon>
        <taxon>Bacteroidota</taxon>
        <taxon>Bacteroidia</taxon>
        <taxon>Bacteroidales</taxon>
        <taxon>Bacteroidaceae</taxon>
        <taxon>Phocaeicola</taxon>
    </lineage>
</organism>
<dbReference type="Pfam" id="PF04432">
    <property type="entry name" value="FrhB_FdhB_C"/>
    <property type="match status" value="1"/>
</dbReference>
<proteinExistence type="predicted"/>
<dbReference type="Proteomes" id="UP000261003">
    <property type="component" value="Unassembled WGS sequence"/>
</dbReference>
<dbReference type="PANTHER" id="PTHR43193">
    <property type="match status" value="1"/>
</dbReference>
<dbReference type="InterPro" id="IPR018357">
    <property type="entry name" value="Hexapep_transf_CS"/>
</dbReference>
<sequence>MIDIKDKKDCCGCNACGDICNQGAISFKTDEEGFWYPVVDTVLCTDCHLCERVCPILNLEKAKKHGQQYPKVYGGFHKNVTIRFDSTSGGVFSALANHIYKQNGYVSGAVFNDDWSVSNYISNNKRDLPRLRSSKYVQSNAEGLYRKIKKLLVAGEKVLACGSPCQMAALRTYLVRDYENLIIVDFLCRATNSPKAYRKYLDYLEETHGGKIIYIKAKNKDHGWRSLARKVVFDNGKVYYGEGHEDHYRRGYHGNYFERPSCYDCKFKGIPRISDITMGDFWGIDKIDPSLDHNLGTSMILANTDKGIKFVETIRSKMELKEFTLDDVLLGNRGPVMGNCCTEPKNLNRVAMFREMDTLRFDELAAKYFPEEKHGVGKKTLLKKSIKYLLKSMIHPCHFIRNLLWKLDSHVSGKINVYAHCAIDLHKGAKIKINNGILNIGVKKNRKSKVETRLFMDTNARLNIKGSRSFMYNSDIQVFKDAELSLGSGNCNSGLQIVCAEKISIGKETYIGRDVWIRDNNGGHTIVQAGYTNSAPVIIGDFCWIGSNVVIMKGVTIGEGSVIAANSVVTSNIPPHSLASGNPAQVISENITWVH</sequence>
<dbReference type="InterPro" id="IPR017900">
    <property type="entry name" value="4Fe4S_Fe_S_CS"/>
</dbReference>
<dbReference type="InterPro" id="IPR007525">
    <property type="entry name" value="FrhB_FdhB_C"/>
</dbReference>
<evidence type="ECO:0000256" key="1">
    <source>
        <dbReference type="ARBA" id="ARBA00022679"/>
    </source>
</evidence>
<dbReference type="Gene3D" id="3.30.70.20">
    <property type="match status" value="1"/>
</dbReference>
<gene>
    <name evidence="7" type="ORF">DXC16_07435</name>
</gene>
<evidence type="ECO:0000313" key="7">
    <source>
        <dbReference type="EMBL" id="RGM45145.1"/>
    </source>
</evidence>